<dbReference type="InterPro" id="IPR019554">
    <property type="entry name" value="Soluble_ligand-bd"/>
</dbReference>
<feature type="region of interest" description="Disordered" evidence="1">
    <location>
        <begin position="135"/>
        <end position="157"/>
    </location>
</feature>
<feature type="domain" description="Helix-hairpin-helix DNA-binding motif class 1" evidence="3">
    <location>
        <begin position="289"/>
        <end position="308"/>
    </location>
</feature>
<dbReference type="EMBL" id="BAABKN010000027">
    <property type="protein sequence ID" value="GAA4752375.1"/>
    <property type="molecule type" value="Genomic_DNA"/>
</dbReference>
<dbReference type="Gene3D" id="1.10.150.320">
    <property type="entry name" value="Photosystem II 12 kDa extrinsic protein"/>
    <property type="match status" value="1"/>
</dbReference>
<protein>
    <recommendedName>
        <fullName evidence="3">Helix-hairpin-helix DNA-binding motif class 1 domain-containing protein</fullName>
    </recommendedName>
</protein>
<keyword evidence="2" id="KW-0812">Transmembrane</keyword>
<feature type="compositionally biased region" description="Low complexity" evidence="1">
    <location>
        <begin position="141"/>
        <end position="157"/>
    </location>
</feature>
<sequence>MTSLRPRADHQEAVSRRLALLTAELASTQVEQAAEKPAGSADESWLDGHTRIRPLRAVPDSDPERVAVPDLPAPVVPVPGRHAARRGAAALLPEAMRGRVALGPTQLVIVAVLVAAGIAVTGWWVVRGDSDRLEAPSAPLTSGASPSDAAAPLADATPAAAGGVESAADGSVTVDVTGKVRDPGIVVLDGGARVIDAVEAAGGARRGVDLSSLNLARVLVDGEQIVVGGPPAPTAGAAAATGAASPGGPLVNLNTATQPELEALPEVGPVTAQSILSWRTEHGGFTSVDELLEVDGIGDATLAQIAPHVTI</sequence>
<proteinExistence type="predicted"/>
<dbReference type="InterPro" id="IPR051675">
    <property type="entry name" value="Endo/Exo/Phosphatase_dom_1"/>
</dbReference>
<dbReference type="PANTHER" id="PTHR21180:SF32">
    <property type="entry name" value="ENDONUCLEASE_EXONUCLEASE_PHOSPHATASE FAMILY DOMAIN-CONTAINING PROTEIN 1"/>
    <property type="match status" value="1"/>
</dbReference>
<dbReference type="InterPro" id="IPR003583">
    <property type="entry name" value="Hlx-hairpin-Hlx_DNA-bd_motif"/>
</dbReference>
<dbReference type="Gene3D" id="3.10.560.10">
    <property type="entry name" value="Outer membrane lipoprotein wza domain like"/>
    <property type="match status" value="1"/>
</dbReference>
<keyword evidence="5" id="KW-1185">Reference proteome</keyword>
<dbReference type="Pfam" id="PF10531">
    <property type="entry name" value="SLBB"/>
    <property type="match status" value="1"/>
</dbReference>
<dbReference type="Pfam" id="PF12836">
    <property type="entry name" value="HHH_3"/>
    <property type="match status" value="1"/>
</dbReference>
<dbReference type="SUPFAM" id="SSF47781">
    <property type="entry name" value="RuvA domain 2-like"/>
    <property type="match status" value="1"/>
</dbReference>
<evidence type="ECO:0000256" key="1">
    <source>
        <dbReference type="SAM" id="MobiDB-lite"/>
    </source>
</evidence>
<evidence type="ECO:0000313" key="4">
    <source>
        <dbReference type="EMBL" id="GAA4752375.1"/>
    </source>
</evidence>
<evidence type="ECO:0000313" key="5">
    <source>
        <dbReference type="Proteomes" id="UP001499882"/>
    </source>
</evidence>
<dbReference type="SMART" id="SM00278">
    <property type="entry name" value="HhH1"/>
    <property type="match status" value="2"/>
</dbReference>
<reference evidence="5" key="1">
    <citation type="journal article" date="2019" name="Int. J. Syst. Evol. Microbiol.">
        <title>The Global Catalogue of Microorganisms (GCM) 10K type strain sequencing project: providing services to taxonomists for standard genome sequencing and annotation.</title>
        <authorList>
            <consortium name="The Broad Institute Genomics Platform"/>
            <consortium name="The Broad Institute Genome Sequencing Center for Infectious Disease"/>
            <person name="Wu L."/>
            <person name="Ma J."/>
        </authorList>
    </citation>
    <scope>NUCLEOTIDE SEQUENCE [LARGE SCALE GENOMIC DNA]</scope>
    <source>
        <strain evidence="5">JCM 18532</strain>
    </source>
</reference>
<name>A0ABP8ZC45_9ACTN</name>
<keyword evidence="2" id="KW-1133">Transmembrane helix</keyword>
<evidence type="ECO:0000256" key="2">
    <source>
        <dbReference type="SAM" id="Phobius"/>
    </source>
</evidence>
<dbReference type="InterPro" id="IPR010994">
    <property type="entry name" value="RuvA_2-like"/>
</dbReference>
<gene>
    <name evidence="4" type="ORF">GCM10023350_42060</name>
</gene>
<keyword evidence="2" id="KW-0472">Membrane</keyword>
<accession>A0ABP8ZC45</accession>
<organism evidence="4 5">
    <name type="scientific">Nocardioides endophyticus</name>
    <dbReference type="NCBI Taxonomy" id="1353775"/>
    <lineage>
        <taxon>Bacteria</taxon>
        <taxon>Bacillati</taxon>
        <taxon>Actinomycetota</taxon>
        <taxon>Actinomycetes</taxon>
        <taxon>Propionibacteriales</taxon>
        <taxon>Nocardioidaceae</taxon>
        <taxon>Nocardioides</taxon>
    </lineage>
</organism>
<feature type="transmembrane region" description="Helical" evidence="2">
    <location>
        <begin position="107"/>
        <end position="126"/>
    </location>
</feature>
<dbReference type="PANTHER" id="PTHR21180">
    <property type="entry name" value="ENDONUCLEASE/EXONUCLEASE/PHOSPHATASE FAMILY DOMAIN-CONTAINING PROTEIN 1"/>
    <property type="match status" value="1"/>
</dbReference>
<dbReference type="RefSeq" id="WP_345528983.1">
    <property type="nucleotide sequence ID" value="NZ_BAABKN010000027.1"/>
</dbReference>
<dbReference type="Proteomes" id="UP001499882">
    <property type="component" value="Unassembled WGS sequence"/>
</dbReference>
<evidence type="ECO:0000259" key="3">
    <source>
        <dbReference type="SMART" id="SM00278"/>
    </source>
</evidence>
<feature type="domain" description="Helix-hairpin-helix DNA-binding motif class 1" evidence="3">
    <location>
        <begin position="259"/>
        <end position="278"/>
    </location>
</feature>
<comment type="caution">
    <text evidence="4">The sequence shown here is derived from an EMBL/GenBank/DDBJ whole genome shotgun (WGS) entry which is preliminary data.</text>
</comment>